<gene>
    <name evidence="8" type="ORF">GCM10011492_42290</name>
</gene>
<dbReference type="PROSITE" id="PS50850">
    <property type="entry name" value="MFS"/>
    <property type="match status" value="1"/>
</dbReference>
<name>A0A916TJB3_9MICO</name>
<evidence type="ECO:0000313" key="8">
    <source>
        <dbReference type="EMBL" id="GGB46717.1"/>
    </source>
</evidence>
<keyword evidence="2 6" id="KW-0812">Transmembrane</keyword>
<dbReference type="InterPro" id="IPR036259">
    <property type="entry name" value="MFS_trans_sf"/>
</dbReference>
<dbReference type="CDD" id="cd17393">
    <property type="entry name" value="MFS_MosC_like"/>
    <property type="match status" value="1"/>
</dbReference>
<dbReference type="Gene3D" id="1.20.1250.20">
    <property type="entry name" value="MFS general substrate transporter like domains"/>
    <property type="match status" value="1"/>
</dbReference>
<evidence type="ECO:0000256" key="3">
    <source>
        <dbReference type="ARBA" id="ARBA00022989"/>
    </source>
</evidence>
<feature type="transmembrane region" description="Helical" evidence="6">
    <location>
        <begin position="234"/>
        <end position="251"/>
    </location>
</feature>
<keyword evidence="9" id="KW-1185">Reference proteome</keyword>
<evidence type="ECO:0000256" key="6">
    <source>
        <dbReference type="SAM" id="Phobius"/>
    </source>
</evidence>
<comment type="caution">
    <text evidence="8">The sequence shown here is derived from an EMBL/GenBank/DDBJ whole genome shotgun (WGS) entry which is preliminary data.</text>
</comment>
<feature type="domain" description="Major facilitator superfamily (MFS) profile" evidence="7">
    <location>
        <begin position="21"/>
        <end position="413"/>
    </location>
</feature>
<feature type="transmembrane region" description="Helical" evidence="6">
    <location>
        <begin position="55"/>
        <end position="74"/>
    </location>
</feature>
<feature type="transmembrane region" description="Helical" evidence="6">
    <location>
        <begin position="271"/>
        <end position="291"/>
    </location>
</feature>
<reference evidence="8" key="1">
    <citation type="journal article" date="2014" name="Int. J. Syst. Evol. Microbiol.">
        <title>Complete genome sequence of Corynebacterium casei LMG S-19264T (=DSM 44701T), isolated from a smear-ripened cheese.</title>
        <authorList>
            <consortium name="US DOE Joint Genome Institute (JGI-PGF)"/>
            <person name="Walter F."/>
            <person name="Albersmeier A."/>
            <person name="Kalinowski J."/>
            <person name="Ruckert C."/>
        </authorList>
    </citation>
    <scope>NUCLEOTIDE SEQUENCE</scope>
    <source>
        <strain evidence="8">CGMCC 1.15085</strain>
    </source>
</reference>
<accession>A0A916TJB3</accession>
<dbReference type="InterPro" id="IPR011701">
    <property type="entry name" value="MFS"/>
</dbReference>
<keyword evidence="3 6" id="KW-1133">Transmembrane helix</keyword>
<dbReference type="PANTHER" id="PTHR23514:SF13">
    <property type="entry name" value="INNER MEMBRANE PROTEIN YBJJ"/>
    <property type="match status" value="1"/>
</dbReference>
<feature type="transmembrane region" description="Helical" evidence="6">
    <location>
        <begin position="327"/>
        <end position="350"/>
    </location>
</feature>
<protein>
    <submittedName>
        <fullName evidence="8">MFS transporter</fullName>
    </submittedName>
</protein>
<evidence type="ECO:0000256" key="4">
    <source>
        <dbReference type="ARBA" id="ARBA00023136"/>
    </source>
</evidence>
<dbReference type="PANTHER" id="PTHR23514">
    <property type="entry name" value="BYPASS OF STOP CODON PROTEIN 6"/>
    <property type="match status" value="1"/>
</dbReference>
<sequence>MTERATAPVADHPDAERVRRATLAVTVMFALNGAAFATFAARLPDVKSLLDLSPAGLGLFLISGSIGSVIGLPMSGWVAGRLGARIAVRMATLITTAAYIATGVAVSTHHHWTAVGFLMIAGWGIGLWDVVMNLEGAIVERRLGRSIMPRFHAMFSGGTVLAALVGAAVTAAHVPVWLHVGVVMCVLATVGMWAARNFESVPRLDGKRSDDKATDDKATDSAAQQKVSSLSAWLDPRVLLIGVVTLVAAFTEGTANDWLSLAFVEGHHVPKWAGVLAFAIFLSCMTAGRLVGTKLLDTYGRVLVLRVCFSLAVVGCLVVVFGPTALAYLGIMVWGVGVSLGFPVGMSAAADDPAHANARISVISTIAYTAFLAGPPFLGLLGEHVGVLHALLAVGAAATIALALVPAVREPETPAPAPEDRSPACATSDPAVLPPGSFRD</sequence>
<evidence type="ECO:0000259" key="7">
    <source>
        <dbReference type="PROSITE" id="PS50850"/>
    </source>
</evidence>
<feature type="transmembrane region" description="Helical" evidence="6">
    <location>
        <begin position="86"/>
        <end position="106"/>
    </location>
</feature>
<feature type="region of interest" description="Disordered" evidence="5">
    <location>
        <begin position="411"/>
        <end position="440"/>
    </location>
</feature>
<feature type="transmembrane region" description="Helical" evidence="6">
    <location>
        <begin position="303"/>
        <end position="321"/>
    </location>
</feature>
<feature type="transmembrane region" description="Helical" evidence="6">
    <location>
        <begin position="176"/>
        <end position="195"/>
    </location>
</feature>
<dbReference type="SUPFAM" id="SSF103473">
    <property type="entry name" value="MFS general substrate transporter"/>
    <property type="match status" value="1"/>
</dbReference>
<dbReference type="GO" id="GO:0005886">
    <property type="term" value="C:plasma membrane"/>
    <property type="evidence" value="ECO:0007669"/>
    <property type="project" value="UniProtKB-SubCell"/>
</dbReference>
<evidence type="ECO:0000313" key="9">
    <source>
        <dbReference type="Proteomes" id="UP000636793"/>
    </source>
</evidence>
<feature type="transmembrane region" description="Helical" evidence="6">
    <location>
        <begin position="387"/>
        <end position="408"/>
    </location>
</feature>
<dbReference type="InterPro" id="IPR020846">
    <property type="entry name" value="MFS_dom"/>
</dbReference>
<organism evidence="8 9">
    <name type="scientific">Flexivirga endophytica</name>
    <dbReference type="NCBI Taxonomy" id="1849103"/>
    <lineage>
        <taxon>Bacteria</taxon>
        <taxon>Bacillati</taxon>
        <taxon>Actinomycetota</taxon>
        <taxon>Actinomycetes</taxon>
        <taxon>Micrococcales</taxon>
        <taxon>Dermacoccaceae</taxon>
        <taxon>Flexivirga</taxon>
    </lineage>
</organism>
<dbReference type="AlphaFoldDB" id="A0A916TJB3"/>
<evidence type="ECO:0000256" key="2">
    <source>
        <dbReference type="ARBA" id="ARBA00022692"/>
    </source>
</evidence>
<feature type="transmembrane region" description="Helical" evidence="6">
    <location>
        <begin position="362"/>
        <end position="381"/>
    </location>
</feature>
<dbReference type="InterPro" id="IPR051788">
    <property type="entry name" value="MFS_Transporter"/>
</dbReference>
<proteinExistence type="predicted"/>
<feature type="transmembrane region" description="Helical" evidence="6">
    <location>
        <begin position="112"/>
        <end position="131"/>
    </location>
</feature>
<dbReference type="GO" id="GO:0022857">
    <property type="term" value="F:transmembrane transporter activity"/>
    <property type="evidence" value="ECO:0007669"/>
    <property type="project" value="InterPro"/>
</dbReference>
<feature type="transmembrane region" description="Helical" evidence="6">
    <location>
        <begin position="21"/>
        <end position="43"/>
    </location>
</feature>
<dbReference type="Proteomes" id="UP000636793">
    <property type="component" value="Unassembled WGS sequence"/>
</dbReference>
<evidence type="ECO:0000256" key="5">
    <source>
        <dbReference type="SAM" id="MobiDB-lite"/>
    </source>
</evidence>
<evidence type="ECO:0000256" key="1">
    <source>
        <dbReference type="ARBA" id="ARBA00004651"/>
    </source>
</evidence>
<dbReference type="EMBL" id="BMHI01000008">
    <property type="protein sequence ID" value="GGB46717.1"/>
    <property type="molecule type" value="Genomic_DNA"/>
</dbReference>
<keyword evidence="4 6" id="KW-0472">Membrane</keyword>
<reference evidence="8" key="2">
    <citation type="submission" date="2020-09" db="EMBL/GenBank/DDBJ databases">
        <authorList>
            <person name="Sun Q."/>
            <person name="Zhou Y."/>
        </authorList>
    </citation>
    <scope>NUCLEOTIDE SEQUENCE</scope>
    <source>
        <strain evidence="8">CGMCC 1.15085</strain>
    </source>
</reference>
<dbReference type="Pfam" id="PF07690">
    <property type="entry name" value="MFS_1"/>
    <property type="match status" value="1"/>
</dbReference>
<comment type="subcellular location">
    <subcellularLocation>
        <location evidence="1">Cell membrane</location>
        <topology evidence="1">Multi-pass membrane protein</topology>
    </subcellularLocation>
</comment>
<feature type="transmembrane region" description="Helical" evidence="6">
    <location>
        <begin position="151"/>
        <end position="170"/>
    </location>
</feature>